<dbReference type="GO" id="GO:0000976">
    <property type="term" value="F:transcription cis-regulatory region binding"/>
    <property type="evidence" value="ECO:0007669"/>
    <property type="project" value="TreeGrafter"/>
</dbReference>
<dbReference type="InterPro" id="IPR021858">
    <property type="entry name" value="Fun_TF"/>
</dbReference>
<dbReference type="GO" id="GO:0045944">
    <property type="term" value="P:positive regulation of transcription by RNA polymerase II"/>
    <property type="evidence" value="ECO:0007669"/>
    <property type="project" value="TreeGrafter"/>
</dbReference>
<dbReference type="GO" id="GO:0005634">
    <property type="term" value="C:nucleus"/>
    <property type="evidence" value="ECO:0007669"/>
    <property type="project" value="UniProtKB-SubCell"/>
</dbReference>
<evidence type="ECO:0000256" key="1">
    <source>
        <dbReference type="ARBA" id="ARBA00004123"/>
    </source>
</evidence>
<gene>
    <name evidence="5" type="ORF">HII31_13453</name>
</gene>
<proteinExistence type="predicted"/>
<dbReference type="EMBL" id="JABCIY010000342">
    <property type="protein sequence ID" value="KAF7185178.1"/>
    <property type="molecule type" value="Genomic_DNA"/>
</dbReference>
<comment type="caution">
    <text evidence="5">The sequence shown here is derived from an EMBL/GenBank/DDBJ whole genome shotgun (WGS) entry which is preliminary data.</text>
</comment>
<dbReference type="Gene3D" id="4.10.240.10">
    <property type="entry name" value="Zn(2)-C6 fungal-type DNA-binding domain"/>
    <property type="match status" value="1"/>
</dbReference>
<accession>A0A8H6R5Z4</accession>
<reference evidence="5" key="1">
    <citation type="submission" date="2020-04" db="EMBL/GenBank/DDBJ databases">
        <title>Draft genome resource of the tomato pathogen Pseudocercospora fuligena.</title>
        <authorList>
            <person name="Zaccaron A."/>
        </authorList>
    </citation>
    <scope>NUCLEOTIDE SEQUENCE</scope>
    <source>
        <strain evidence="5">PF001</strain>
    </source>
</reference>
<sequence>MSLRISSLDPSEPRASKDCRLCNRRRIKCDRSLPTCKKCDLRSLDCPGYGLRIRWDQGVASRGKLSGKALPIEDSPAVKPGAPIRARTESSLPSQTALESTFQSTQSAPTWSPSPAPTASSSSSSHPSPRASARIAISSLLSPSVPDDNEQSPLPRTPDYTQYNTGFNLNNPHALNIDFRNRPLLPPLRDPCAQQLLNYYDHIVSATFPWIEGPENHWRTVMIPLALECHSLLLALLAMAAEAYHSKHGREWYFQHISGPAQLRNECIQVLAHDLHAEMTDEQTFANVTKSSGILATILALCNLEMIKSDSALWRVHWSAARTITRRWTMPPRSPTSLDYNCRFLVVDAFFYDAFASTTTFDGNTPIPGEVVHPDDVDIFIEYFQLIQQITSAERSRHESGPGGDTADFLRSKISIRQEFEAVRLRNKGFDTLFQLASASRRHDFNAVIDMFHFAGLLYAYQVMLSPRDSEAARQECAETFVECRRQIHSVEGIQHDFVWPLFIVGTEARGHVELQRFIEDELLDAMSQSGWGNCVPALEFLRRFWQTGKDEMPNWMRMAREESKRGYKFLVI</sequence>
<dbReference type="GO" id="GO:0000981">
    <property type="term" value="F:DNA-binding transcription factor activity, RNA polymerase II-specific"/>
    <property type="evidence" value="ECO:0007669"/>
    <property type="project" value="InterPro"/>
</dbReference>
<name>A0A8H6R5Z4_9PEZI</name>
<evidence type="ECO:0000256" key="2">
    <source>
        <dbReference type="ARBA" id="ARBA00023242"/>
    </source>
</evidence>
<feature type="domain" description="Zn(2)-C6 fungal-type" evidence="4">
    <location>
        <begin position="18"/>
        <end position="46"/>
    </location>
</feature>
<evidence type="ECO:0000313" key="5">
    <source>
        <dbReference type="EMBL" id="KAF7185178.1"/>
    </source>
</evidence>
<evidence type="ECO:0000256" key="3">
    <source>
        <dbReference type="SAM" id="MobiDB-lite"/>
    </source>
</evidence>
<dbReference type="SUPFAM" id="SSF57701">
    <property type="entry name" value="Zn2/Cys6 DNA-binding domain"/>
    <property type="match status" value="1"/>
</dbReference>
<feature type="compositionally biased region" description="Low complexity" evidence="3">
    <location>
        <begin position="104"/>
        <end position="144"/>
    </location>
</feature>
<dbReference type="CDD" id="cd00067">
    <property type="entry name" value="GAL4"/>
    <property type="match status" value="1"/>
</dbReference>
<dbReference type="PANTHER" id="PTHR37534:SF49">
    <property type="entry name" value="LYSINE BIOSYNTHESIS REGULATORY PROTEIN LYS14"/>
    <property type="match status" value="1"/>
</dbReference>
<keyword evidence="6" id="KW-1185">Reference proteome</keyword>
<dbReference type="OrthoDB" id="5380854at2759"/>
<dbReference type="GO" id="GO:0008270">
    <property type="term" value="F:zinc ion binding"/>
    <property type="evidence" value="ECO:0007669"/>
    <property type="project" value="InterPro"/>
</dbReference>
<dbReference type="PANTHER" id="PTHR37534">
    <property type="entry name" value="TRANSCRIPTIONAL ACTIVATOR PROTEIN UGA3"/>
    <property type="match status" value="1"/>
</dbReference>
<evidence type="ECO:0000259" key="4">
    <source>
        <dbReference type="PROSITE" id="PS50048"/>
    </source>
</evidence>
<keyword evidence="2" id="KW-0539">Nucleus</keyword>
<protein>
    <submittedName>
        <fullName evidence="5">Acriflavine sensitivity control protein acr-2</fullName>
    </submittedName>
</protein>
<dbReference type="AlphaFoldDB" id="A0A8H6R5Z4"/>
<evidence type="ECO:0000313" key="6">
    <source>
        <dbReference type="Proteomes" id="UP000660729"/>
    </source>
</evidence>
<organism evidence="5 6">
    <name type="scientific">Pseudocercospora fuligena</name>
    <dbReference type="NCBI Taxonomy" id="685502"/>
    <lineage>
        <taxon>Eukaryota</taxon>
        <taxon>Fungi</taxon>
        <taxon>Dikarya</taxon>
        <taxon>Ascomycota</taxon>
        <taxon>Pezizomycotina</taxon>
        <taxon>Dothideomycetes</taxon>
        <taxon>Dothideomycetidae</taxon>
        <taxon>Mycosphaerellales</taxon>
        <taxon>Mycosphaerellaceae</taxon>
        <taxon>Pseudocercospora</taxon>
    </lineage>
</organism>
<dbReference type="Pfam" id="PF00172">
    <property type="entry name" value="Zn_clus"/>
    <property type="match status" value="1"/>
</dbReference>
<dbReference type="InterPro" id="IPR001138">
    <property type="entry name" value="Zn2Cys6_DnaBD"/>
</dbReference>
<dbReference type="Pfam" id="PF11951">
    <property type="entry name" value="Fungal_trans_2"/>
    <property type="match status" value="1"/>
</dbReference>
<feature type="compositionally biased region" description="Polar residues" evidence="3">
    <location>
        <begin position="89"/>
        <end position="103"/>
    </location>
</feature>
<feature type="compositionally biased region" description="Polar residues" evidence="3">
    <location>
        <begin position="151"/>
        <end position="161"/>
    </location>
</feature>
<dbReference type="PROSITE" id="PS50048">
    <property type="entry name" value="ZN2_CY6_FUNGAL_2"/>
    <property type="match status" value="1"/>
</dbReference>
<dbReference type="SMART" id="SM00066">
    <property type="entry name" value="GAL4"/>
    <property type="match status" value="1"/>
</dbReference>
<comment type="subcellular location">
    <subcellularLocation>
        <location evidence="1">Nucleus</location>
    </subcellularLocation>
</comment>
<dbReference type="InterPro" id="IPR036864">
    <property type="entry name" value="Zn2-C6_fun-type_DNA-bd_sf"/>
</dbReference>
<feature type="region of interest" description="Disordered" evidence="3">
    <location>
        <begin position="70"/>
        <end position="161"/>
    </location>
</feature>
<dbReference type="Proteomes" id="UP000660729">
    <property type="component" value="Unassembled WGS sequence"/>
</dbReference>